<sequence>MATLNVRILSHSNVTSLLNAASPMSLLELMARTFHTFSNVPGAAQVPHRMTVKTDAHKVLFMPSSLQDVGTAIKIVSVPTKGQTSGIPATTLVIDEETGEVKAVVNARALTAVRTAAGSALATLHLSSPTSTHLLIFGSGAQSRSHIDLILAIRPTLTHVTIWNRTAGRLDSMVSELRTLHPSVTFRTIVGSGSAYIASAVRQADIICTCTNTSTPLFNGADVKPGAHLNCVGSYTPDMEEVDQVTVGKARMVVVDSVEACKLEAGEFIREVNEGRRTYDDGWIEIGRLVDAEGKIVEGVVRGVRKEDEDVTIFKSVGISVQDCAIATWVLGRAEELSIGNLVEY</sequence>
<dbReference type="SUPFAM" id="SSF51735">
    <property type="entry name" value="NAD(P)-binding Rossmann-fold domains"/>
    <property type="match status" value="1"/>
</dbReference>
<accession>A0A433DIH8</accession>
<dbReference type="Pfam" id="PF02423">
    <property type="entry name" value="OCD_Mu_crystall"/>
    <property type="match status" value="1"/>
</dbReference>
<dbReference type="Gene3D" id="3.30.1780.10">
    <property type="entry name" value="ornithine cyclodeaminase, domain 1"/>
    <property type="match status" value="1"/>
</dbReference>
<dbReference type="OrthoDB" id="41492at2759"/>
<comment type="caution">
    <text evidence="2">The sequence shown here is derived from an EMBL/GenBank/DDBJ whole genome shotgun (WGS) entry which is preliminary data.</text>
</comment>
<protein>
    <recommendedName>
        <fullName evidence="4">Ornithine cyclodeaminase</fullName>
    </recommendedName>
</protein>
<dbReference type="InterPro" id="IPR023401">
    <property type="entry name" value="ODC_N"/>
</dbReference>
<name>A0A433DIH8_9FUNG</name>
<dbReference type="AlphaFoldDB" id="A0A433DIH8"/>
<proteinExistence type="inferred from homology"/>
<dbReference type="InterPro" id="IPR003462">
    <property type="entry name" value="ODC_Mu_crystall"/>
</dbReference>
<keyword evidence="3" id="KW-1185">Reference proteome</keyword>
<dbReference type="PIRSF" id="PIRSF001439">
    <property type="entry name" value="CryM"/>
    <property type="match status" value="1"/>
</dbReference>
<dbReference type="GO" id="GO:0005737">
    <property type="term" value="C:cytoplasm"/>
    <property type="evidence" value="ECO:0007669"/>
    <property type="project" value="TreeGrafter"/>
</dbReference>
<comment type="similarity">
    <text evidence="1">Belongs to the ornithine cyclodeaminase/mu-crystallin family.</text>
</comment>
<evidence type="ECO:0008006" key="4">
    <source>
        <dbReference type="Google" id="ProtNLM"/>
    </source>
</evidence>
<dbReference type="Proteomes" id="UP000268093">
    <property type="component" value="Unassembled WGS sequence"/>
</dbReference>
<gene>
    <name evidence="2" type="ORF">BC936DRAFT_138292</name>
</gene>
<evidence type="ECO:0000313" key="3">
    <source>
        <dbReference type="Proteomes" id="UP000268093"/>
    </source>
</evidence>
<evidence type="ECO:0000313" key="2">
    <source>
        <dbReference type="EMBL" id="RUP50641.1"/>
    </source>
</evidence>
<reference evidence="2 3" key="1">
    <citation type="journal article" date="2018" name="New Phytol.">
        <title>Phylogenomics of Endogonaceae and evolution of mycorrhizas within Mucoromycota.</title>
        <authorList>
            <person name="Chang Y."/>
            <person name="Desiro A."/>
            <person name="Na H."/>
            <person name="Sandor L."/>
            <person name="Lipzen A."/>
            <person name="Clum A."/>
            <person name="Barry K."/>
            <person name="Grigoriev I.V."/>
            <person name="Martin F.M."/>
            <person name="Stajich J.E."/>
            <person name="Smith M.E."/>
            <person name="Bonito G."/>
            <person name="Spatafora J.W."/>
        </authorList>
    </citation>
    <scope>NUCLEOTIDE SEQUENCE [LARGE SCALE GENOMIC DNA]</scope>
    <source>
        <strain evidence="2 3">GMNB39</strain>
    </source>
</reference>
<evidence type="ECO:0000256" key="1">
    <source>
        <dbReference type="ARBA" id="ARBA00008903"/>
    </source>
</evidence>
<organism evidence="2 3">
    <name type="scientific">Jimgerdemannia flammicorona</name>
    <dbReference type="NCBI Taxonomy" id="994334"/>
    <lineage>
        <taxon>Eukaryota</taxon>
        <taxon>Fungi</taxon>
        <taxon>Fungi incertae sedis</taxon>
        <taxon>Mucoromycota</taxon>
        <taxon>Mucoromycotina</taxon>
        <taxon>Endogonomycetes</taxon>
        <taxon>Endogonales</taxon>
        <taxon>Endogonaceae</taxon>
        <taxon>Jimgerdemannia</taxon>
    </lineage>
</organism>
<dbReference type="EMBL" id="RBNI01001288">
    <property type="protein sequence ID" value="RUP50641.1"/>
    <property type="molecule type" value="Genomic_DNA"/>
</dbReference>
<dbReference type="PANTHER" id="PTHR13812">
    <property type="entry name" value="KETIMINE REDUCTASE MU-CRYSTALLIN"/>
    <property type="match status" value="1"/>
</dbReference>
<dbReference type="PANTHER" id="PTHR13812:SF19">
    <property type="entry name" value="KETIMINE REDUCTASE MU-CRYSTALLIN"/>
    <property type="match status" value="1"/>
</dbReference>
<dbReference type="Gene3D" id="3.40.50.720">
    <property type="entry name" value="NAD(P)-binding Rossmann-like Domain"/>
    <property type="match status" value="1"/>
</dbReference>
<dbReference type="InterPro" id="IPR036291">
    <property type="entry name" value="NAD(P)-bd_dom_sf"/>
</dbReference>